<dbReference type="OrthoDB" id="285418at2759"/>
<evidence type="ECO:0000259" key="14">
    <source>
        <dbReference type="PROSITE" id="PS50056"/>
    </source>
</evidence>
<evidence type="ECO:0000256" key="5">
    <source>
        <dbReference type="ARBA" id="ARBA00022801"/>
    </source>
</evidence>
<feature type="region of interest" description="Disordered" evidence="12">
    <location>
        <begin position="1"/>
        <end position="21"/>
    </location>
</feature>
<dbReference type="GeneID" id="100027653"/>
<evidence type="ECO:0000259" key="13">
    <source>
        <dbReference type="PROSITE" id="PS50054"/>
    </source>
</evidence>
<accession>F7FYZ5</accession>
<keyword evidence="5" id="KW-0378">Hydrolase</keyword>
<evidence type="ECO:0000256" key="11">
    <source>
        <dbReference type="ARBA" id="ARBA00068854"/>
    </source>
</evidence>
<feature type="region of interest" description="Disordered" evidence="12">
    <location>
        <begin position="162"/>
        <end position="201"/>
    </location>
</feature>
<dbReference type="Proteomes" id="UP000002280">
    <property type="component" value="Chromosome 2"/>
</dbReference>
<dbReference type="PANTHER" id="PTHR45961:SF7">
    <property type="entry name" value="DUAL SPECIFICITY PHOSPHATASE 28"/>
    <property type="match status" value="1"/>
</dbReference>
<evidence type="ECO:0000256" key="3">
    <source>
        <dbReference type="ARBA" id="ARBA00013064"/>
    </source>
</evidence>
<dbReference type="InterPro" id="IPR052103">
    <property type="entry name" value="Dual_spec_Phospatases"/>
</dbReference>
<proteinExistence type="inferred from homology"/>
<dbReference type="InterPro" id="IPR000387">
    <property type="entry name" value="Tyr_Pase_dom"/>
</dbReference>
<comment type="catalytic activity">
    <reaction evidence="9">
        <text>O-phospho-L-tyrosyl-[protein] + H2O = L-tyrosyl-[protein] + phosphate</text>
        <dbReference type="Rhea" id="RHEA:10684"/>
        <dbReference type="Rhea" id="RHEA-COMP:10136"/>
        <dbReference type="Rhea" id="RHEA-COMP:20101"/>
        <dbReference type="ChEBI" id="CHEBI:15377"/>
        <dbReference type="ChEBI" id="CHEBI:43474"/>
        <dbReference type="ChEBI" id="CHEBI:46858"/>
        <dbReference type="ChEBI" id="CHEBI:61978"/>
        <dbReference type="EC" id="3.1.3.48"/>
    </reaction>
</comment>
<comment type="catalytic activity">
    <reaction evidence="8">
        <text>O-phospho-L-threonyl-[protein] + H2O = L-threonyl-[protein] + phosphate</text>
        <dbReference type="Rhea" id="RHEA:47004"/>
        <dbReference type="Rhea" id="RHEA-COMP:11060"/>
        <dbReference type="Rhea" id="RHEA-COMP:11605"/>
        <dbReference type="ChEBI" id="CHEBI:15377"/>
        <dbReference type="ChEBI" id="CHEBI:30013"/>
        <dbReference type="ChEBI" id="CHEBI:43474"/>
        <dbReference type="ChEBI" id="CHEBI:61977"/>
        <dbReference type="EC" id="3.1.3.16"/>
    </reaction>
</comment>
<comment type="catalytic activity">
    <reaction evidence="7">
        <text>O-phospho-L-seryl-[protein] + H2O = L-seryl-[protein] + phosphate</text>
        <dbReference type="Rhea" id="RHEA:20629"/>
        <dbReference type="Rhea" id="RHEA-COMP:9863"/>
        <dbReference type="Rhea" id="RHEA-COMP:11604"/>
        <dbReference type="ChEBI" id="CHEBI:15377"/>
        <dbReference type="ChEBI" id="CHEBI:29999"/>
        <dbReference type="ChEBI" id="CHEBI:43474"/>
        <dbReference type="ChEBI" id="CHEBI:83421"/>
        <dbReference type="EC" id="3.1.3.16"/>
    </reaction>
</comment>
<dbReference type="OMA" id="THLEPTC"/>
<dbReference type="PROSITE" id="PS50054">
    <property type="entry name" value="TYR_PHOSPHATASE_DUAL"/>
    <property type="match status" value="1"/>
</dbReference>
<evidence type="ECO:0000256" key="8">
    <source>
        <dbReference type="ARBA" id="ARBA00048336"/>
    </source>
</evidence>
<dbReference type="SMART" id="SM00195">
    <property type="entry name" value="DSPc"/>
    <property type="match status" value="1"/>
</dbReference>
<dbReference type="Pfam" id="PF00782">
    <property type="entry name" value="DSPc"/>
    <property type="match status" value="1"/>
</dbReference>
<evidence type="ECO:0000313" key="16">
    <source>
        <dbReference type="Proteomes" id="UP000002280"/>
    </source>
</evidence>
<dbReference type="STRING" id="13616.ENSMODP00000016830"/>
<reference evidence="15" key="2">
    <citation type="submission" date="2025-08" db="UniProtKB">
        <authorList>
            <consortium name="Ensembl"/>
        </authorList>
    </citation>
    <scope>IDENTIFICATION</scope>
</reference>
<reference evidence="15" key="3">
    <citation type="submission" date="2025-09" db="UniProtKB">
        <authorList>
            <consortium name="Ensembl"/>
        </authorList>
    </citation>
    <scope>IDENTIFICATION</scope>
</reference>
<evidence type="ECO:0000256" key="9">
    <source>
        <dbReference type="ARBA" id="ARBA00051722"/>
    </source>
</evidence>
<dbReference type="KEGG" id="mdo:100027653"/>
<evidence type="ECO:0000256" key="1">
    <source>
        <dbReference type="ARBA" id="ARBA00008601"/>
    </source>
</evidence>
<gene>
    <name evidence="15" type="primary">DUSP28</name>
</gene>
<dbReference type="Gene3D" id="3.90.190.10">
    <property type="entry name" value="Protein tyrosine phosphatase superfamily"/>
    <property type="match status" value="1"/>
</dbReference>
<dbReference type="EC" id="3.1.3.16" evidence="4"/>
<dbReference type="EC" id="3.1.3.48" evidence="3"/>
<feature type="domain" description="Tyrosine-protein phosphatase" evidence="13">
    <location>
        <begin position="23"/>
        <end position="164"/>
    </location>
</feature>
<dbReference type="InParanoid" id="F7FYZ5"/>
<reference evidence="15 16" key="1">
    <citation type="journal article" date="2007" name="Nature">
        <title>Genome of the marsupial Monodelphis domestica reveals innovation in non-coding sequences.</title>
        <authorList>
            <person name="Mikkelsen T.S."/>
            <person name="Wakefield M.J."/>
            <person name="Aken B."/>
            <person name="Amemiya C.T."/>
            <person name="Chang J.L."/>
            <person name="Duke S."/>
            <person name="Garber M."/>
            <person name="Gentles A.J."/>
            <person name="Goodstadt L."/>
            <person name="Heger A."/>
            <person name="Jurka J."/>
            <person name="Kamal M."/>
            <person name="Mauceli E."/>
            <person name="Searle S.M."/>
            <person name="Sharpe T."/>
            <person name="Baker M.L."/>
            <person name="Batzer M.A."/>
            <person name="Benos P.V."/>
            <person name="Belov K."/>
            <person name="Clamp M."/>
            <person name="Cook A."/>
            <person name="Cuff J."/>
            <person name="Das R."/>
            <person name="Davidow L."/>
            <person name="Deakin J.E."/>
            <person name="Fazzari M.J."/>
            <person name="Glass J.L."/>
            <person name="Grabherr M."/>
            <person name="Greally J.M."/>
            <person name="Gu W."/>
            <person name="Hore T.A."/>
            <person name="Huttley G.A."/>
            <person name="Kleber M."/>
            <person name="Jirtle R.L."/>
            <person name="Koina E."/>
            <person name="Lee J.T."/>
            <person name="Mahony S."/>
            <person name="Marra M.A."/>
            <person name="Miller R.D."/>
            <person name="Nicholls R.D."/>
            <person name="Oda M."/>
            <person name="Papenfuss A.T."/>
            <person name="Parra Z.E."/>
            <person name="Pollock D.D."/>
            <person name="Ray D.A."/>
            <person name="Schein J.E."/>
            <person name="Speed T.P."/>
            <person name="Thompson K."/>
            <person name="VandeBerg J.L."/>
            <person name="Wade C.M."/>
            <person name="Walker J.A."/>
            <person name="Waters P.D."/>
            <person name="Webber C."/>
            <person name="Weidman J.R."/>
            <person name="Xie X."/>
            <person name="Zody M.C."/>
            <person name="Baldwin J."/>
            <person name="Abdouelleil A."/>
            <person name="Abdulkadir J."/>
            <person name="Abebe A."/>
            <person name="Abera B."/>
            <person name="Abreu J."/>
            <person name="Acer S.C."/>
            <person name="Aftuck L."/>
            <person name="Alexander A."/>
            <person name="An P."/>
            <person name="Anderson E."/>
            <person name="Anderson S."/>
            <person name="Arachi H."/>
            <person name="Azer M."/>
            <person name="Bachantsang P."/>
            <person name="Barry A."/>
            <person name="Bayul T."/>
            <person name="Berlin A."/>
            <person name="Bessette D."/>
            <person name="Bloom T."/>
            <person name="Bloom T."/>
            <person name="Boguslavskiy L."/>
            <person name="Bonnet C."/>
            <person name="Boukhgalter B."/>
            <person name="Bourzgui I."/>
            <person name="Brown A."/>
            <person name="Cahill P."/>
            <person name="Channer S."/>
            <person name="Cheshatsang Y."/>
            <person name="Chuda L."/>
            <person name="Citroen M."/>
            <person name="Collymore A."/>
            <person name="Cooke P."/>
            <person name="Costello M."/>
            <person name="D'Aco K."/>
            <person name="Daza R."/>
            <person name="De Haan G."/>
            <person name="DeGray S."/>
            <person name="DeMaso C."/>
            <person name="Dhargay N."/>
            <person name="Dooley K."/>
            <person name="Dooley E."/>
            <person name="Doricent M."/>
            <person name="Dorje P."/>
            <person name="Dorjee K."/>
            <person name="Dupes A."/>
            <person name="Elong R."/>
            <person name="Falk J."/>
            <person name="Farina A."/>
            <person name="Faro S."/>
            <person name="Ferguson D."/>
            <person name="Fisher S."/>
            <person name="Foley C.D."/>
            <person name="Franke A."/>
            <person name="Friedrich D."/>
            <person name="Gadbois L."/>
            <person name="Gearin G."/>
            <person name="Gearin C.R."/>
            <person name="Giannoukos G."/>
            <person name="Goode T."/>
            <person name="Graham J."/>
            <person name="Grandbois E."/>
            <person name="Grewal S."/>
            <person name="Gyaltsen K."/>
            <person name="Hafez N."/>
            <person name="Hagos B."/>
            <person name="Hall J."/>
            <person name="Henson C."/>
            <person name="Hollinger A."/>
            <person name="Honan T."/>
            <person name="Huard M.D."/>
            <person name="Hughes L."/>
            <person name="Hurhula B."/>
            <person name="Husby M.E."/>
            <person name="Kamat A."/>
            <person name="Kanga B."/>
            <person name="Kashin S."/>
            <person name="Khazanovich D."/>
            <person name="Kisner P."/>
            <person name="Lance K."/>
            <person name="Lara M."/>
            <person name="Lee W."/>
            <person name="Lennon N."/>
            <person name="Letendre F."/>
            <person name="LeVine R."/>
            <person name="Lipovsky A."/>
            <person name="Liu X."/>
            <person name="Liu J."/>
            <person name="Liu S."/>
            <person name="Lokyitsang T."/>
            <person name="Lokyitsang Y."/>
            <person name="Lubonja R."/>
            <person name="Lui A."/>
            <person name="MacDonald P."/>
            <person name="Magnisalis V."/>
            <person name="Maru K."/>
            <person name="Matthews C."/>
            <person name="McCusker W."/>
            <person name="McDonough S."/>
            <person name="Mehta T."/>
            <person name="Meldrim J."/>
            <person name="Meneus L."/>
            <person name="Mihai O."/>
            <person name="Mihalev A."/>
            <person name="Mihova T."/>
            <person name="Mittelman R."/>
            <person name="Mlenga V."/>
            <person name="Montmayeur A."/>
            <person name="Mulrain L."/>
            <person name="Navidi A."/>
            <person name="Naylor J."/>
            <person name="Negash T."/>
            <person name="Nguyen T."/>
            <person name="Nguyen N."/>
            <person name="Nicol R."/>
            <person name="Norbu C."/>
            <person name="Norbu N."/>
            <person name="Novod N."/>
            <person name="O'Neill B."/>
            <person name="Osman S."/>
            <person name="Markiewicz E."/>
            <person name="Oyono O.L."/>
            <person name="Patti C."/>
            <person name="Phunkhang P."/>
            <person name="Pierre F."/>
            <person name="Priest M."/>
            <person name="Raghuraman S."/>
            <person name="Rege F."/>
            <person name="Reyes R."/>
            <person name="Rise C."/>
            <person name="Rogov P."/>
            <person name="Ross K."/>
            <person name="Ryan E."/>
            <person name="Settipalli S."/>
            <person name="Shea T."/>
            <person name="Sherpa N."/>
            <person name="Shi L."/>
            <person name="Shih D."/>
            <person name="Sparrow T."/>
            <person name="Spaulding J."/>
            <person name="Stalker J."/>
            <person name="Stange-Thomann N."/>
            <person name="Stavropoulos S."/>
            <person name="Stone C."/>
            <person name="Strader C."/>
            <person name="Tesfaye S."/>
            <person name="Thomson T."/>
            <person name="Thoulutsang Y."/>
            <person name="Thoulutsang D."/>
            <person name="Topham K."/>
            <person name="Topping I."/>
            <person name="Tsamla T."/>
            <person name="Vassiliev H."/>
            <person name="Vo A."/>
            <person name="Wangchuk T."/>
            <person name="Wangdi T."/>
            <person name="Weiand M."/>
            <person name="Wilkinson J."/>
            <person name="Wilson A."/>
            <person name="Yadav S."/>
            <person name="Young G."/>
            <person name="Yu Q."/>
            <person name="Zembek L."/>
            <person name="Zhong D."/>
            <person name="Zimmer A."/>
            <person name="Zwirko Z."/>
            <person name="Jaffe D.B."/>
            <person name="Alvarez P."/>
            <person name="Brockman W."/>
            <person name="Butler J."/>
            <person name="Chin C."/>
            <person name="Gnerre S."/>
            <person name="MacCallum I."/>
            <person name="Graves J.A."/>
            <person name="Ponting C.P."/>
            <person name="Breen M."/>
            <person name="Samollow P.B."/>
            <person name="Lander E.S."/>
            <person name="Lindblad-Toh K."/>
        </authorList>
    </citation>
    <scope>NUCLEOTIDE SEQUENCE [LARGE SCALE GENOMIC DNA]</scope>
</reference>
<dbReference type="GO" id="GO:0004722">
    <property type="term" value="F:protein serine/threonine phosphatase activity"/>
    <property type="evidence" value="ECO:0007669"/>
    <property type="project" value="UniProtKB-EC"/>
</dbReference>
<comment type="similarity">
    <text evidence="1">Belongs to the protein-tyrosine phosphatase family. Non-receptor class dual specificity subfamily.</text>
</comment>
<evidence type="ECO:0000256" key="6">
    <source>
        <dbReference type="ARBA" id="ARBA00022912"/>
    </source>
</evidence>
<name>F7FYZ5_MONDO</name>
<evidence type="ECO:0000256" key="2">
    <source>
        <dbReference type="ARBA" id="ARBA00011245"/>
    </source>
</evidence>
<dbReference type="FunFam" id="3.90.190.10:FF:000107">
    <property type="entry name" value="Dual specificity phosphatase 28"/>
    <property type="match status" value="1"/>
</dbReference>
<feature type="domain" description="Tyrosine specific protein phosphatases" evidence="14">
    <location>
        <begin position="81"/>
        <end position="143"/>
    </location>
</feature>
<evidence type="ECO:0000256" key="12">
    <source>
        <dbReference type="SAM" id="MobiDB-lite"/>
    </source>
</evidence>
<dbReference type="eggNOG" id="KOG1716">
    <property type="taxonomic scope" value="Eukaryota"/>
</dbReference>
<sequence>MDTGPAAPAGGPAEASSSENGRRLARITPWLLLGPARAATDAELLAREHITFCVNVTRQQPCPRALGVRTIRVPVFDDPAEDLLTHLEPCCAALEAAARAGSTCLVYCKNGRSRSAAVCTAYLIRHGGLSLQQAFQVVKNARPVAEPNPGFWAQLQKYEEALQKGPPRSPSSFRERLGGESLAGLTPEPAMPERRGQIGDS</sequence>
<feature type="compositionally biased region" description="Low complexity" evidence="12">
    <location>
        <begin position="1"/>
        <end position="19"/>
    </location>
</feature>
<comment type="function">
    <text evidence="10">Has phosphatase activity with the synthetic substrate 6,8-difluoro-4-methylumbelliferyl phosphate (in vitro). Has almost no detectable activity with phosphotyrosine, even less activity with phosphothreonine and displays complete lack of activity with phosphoserine. The poor activity with phosphotyrosine may be due to steric hindrance by bulky amino acid sidechains that obstruct access to the active site.</text>
</comment>
<keyword evidence="6" id="KW-0904">Protein phosphatase</keyword>
<dbReference type="Bgee" id="ENSMODG00000013459">
    <property type="expression patterns" value="Expressed in skeletal muscle tissue and 18 other cell types or tissues"/>
</dbReference>
<dbReference type="PANTHER" id="PTHR45961">
    <property type="entry name" value="IP21249P"/>
    <property type="match status" value="1"/>
</dbReference>
<dbReference type="InterPro" id="IPR020422">
    <property type="entry name" value="TYR_PHOSPHATASE_DUAL_dom"/>
</dbReference>
<dbReference type="PROSITE" id="PS50056">
    <property type="entry name" value="TYR_PHOSPHATASE_2"/>
    <property type="match status" value="1"/>
</dbReference>
<organism evidence="15 16">
    <name type="scientific">Monodelphis domestica</name>
    <name type="common">Gray short-tailed opossum</name>
    <dbReference type="NCBI Taxonomy" id="13616"/>
    <lineage>
        <taxon>Eukaryota</taxon>
        <taxon>Metazoa</taxon>
        <taxon>Chordata</taxon>
        <taxon>Craniata</taxon>
        <taxon>Vertebrata</taxon>
        <taxon>Euteleostomi</taxon>
        <taxon>Mammalia</taxon>
        <taxon>Metatheria</taxon>
        <taxon>Didelphimorphia</taxon>
        <taxon>Didelphidae</taxon>
        <taxon>Monodelphis</taxon>
    </lineage>
</organism>
<evidence type="ECO:0000256" key="7">
    <source>
        <dbReference type="ARBA" id="ARBA00047761"/>
    </source>
</evidence>
<evidence type="ECO:0000256" key="4">
    <source>
        <dbReference type="ARBA" id="ARBA00013081"/>
    </source>
</evidence>
<dbReference type="GeneTree" id="ENSGT00940000161528"/>
<dbReference type="FunCoup" id="F7FYZ5">
    <property type="interactions" value="25"/>
</dbReference>
<evidence type="ECO:0000313" key="15">
    <source>
        <dbReference type="Ensembl" id="ENSMODP00000016830.3"/>
    </source>
</evidence>
<protein>
    <recommendedName>
        <fullName evidence="11">Dual specificity phosphatase 28</fullName>
        <ecNumber evidence="4">3.1.3.16</ecNumber>
        <ecNumber evidence="3">3.1.3.48</ecNumber>
    </recommendedName>
</protein>
<comment type="subunit">
    <text evidence="2">Monomer.</text>
</comment>
<dbReference type="GO" id="GO:0004725">
    <property type="term" value="F:protein tyrosine phosphatase activity"/>
    <property type="evidence" value="ECO:0007669"/>
    <property type="project" value="UniProtKB-EC"/>
</dbReference>
<dbReference type="SUPFAM" id="SSF52799">
    <property type="entry name" value="(Phosphotyrosine protein) phosphatases II"/>
    <property type="match status" value="1"/>
</dbReference>
<dbReference type="HOGENOM" id="CLU_027074_3_3_1"/>
<dbReference type="AlphaFoldDB" id="F7FYZ5"/>
<keyword evidence="16" id="KW-1185">Reference proteome</keyword>
<evidence type="ECO:0000256" key="10">
    <source>
        <dbReference type="ARBA" id="ARBA00053960"/>
    </source>
</evidence>
<feature type="compositionally biased region" description="Basic and acidic residues" evidence="12">
    <location>
        <begin position="191"/>
        <end position="201"/>
    </location>
</feature>
<dbReference type="Ensembl" id="ENSMODT00000017143.4">
    <property type="protein sequence ID" value="ENSMODP00000016830.3"/>
    <property type="gene ID" value="ENSMODG00000013459.4"/>
</dbReference>
<dbReference type="InterPro" id="IPR029021">
    <property type="entry name" value="Prot-tyrosine_phosphatase-like"/>
</dbReference>
<dbReference type="CTD" id="285193"/>
<dbReference type="InterPro" id="IPR000340">
    <property type="entry name" value="Dual-sp_phosphatase_cat-dom"/>
</dbReference>